<name>A0A6A7AH59_9PLEO</name>
<accession>A0A6A7AH59</accession>
<dbReference type="PANTHER" id="PTHR45969">
    <property type="entry name" value="RING ZINC FINGER PROTEIN-RELATED"/>
    <property type="match status" value="1"/>
</dbReference>
<feature type="region of interest" description="Disordered" evidence="5">
    <location>
        <begin position="575"/>
        <end position="596"/>
    </location>
</feature>
<dbReference type="InterPro" id="IPR013083">
    <property type="entry name" value="Znf_RING/FYVE/PHD"/>
</dbReference>
<gene>
    <name evidence="7" type="ORF">CC86DRAFT_377645</name>
</gene>
<feature type="region of interest" description="Disordered" evidence="5">
    <location>
        <begin position="105"/>
        <end position="162"/>
    </location>
</feature>
<sequence length="684" mass="75899">MSNPQNNFQREHAKPTSSNAALGSFSVAAPRRQRPSAYQSNPAYNQAELDYTATTAPPTYLNNPRPHPHVRSGALEGFYPYPSQYNEQTHDFNQVHLPASGAVDTSTYRSLHPNITRPQTRLNSGFDTAPLTQTAQWQQPPSDRRPAFHESPPPYRAHQATPDVRSLEDIHSEVLRFRAERVRRGALGRSAYGQPYQQEQNHQLVHNVPHHEYGQQVEEGSVPVYPTYYESLGAQNGVYQDSSQFAQLPTGQFPTLSSAFASGVDRNFDQPVFQDPAYISNTGFELPANSNSGFGMPTGGLHVVGNVPGSLLSAVDPGSAMHHLANGGYMQNVERAWEAVEQYGPANPQQEGDIFSNTPAPQYGSFTGTGDRHDMTAAQARVQELVEQRTRQVQVSMEQRSRHMQYARWRARRPVDLRPPPPAHVQHFTTLPAADSSHDADCPICHDPYDDGEHTAIQLQNVACTHVFGHCCLQEWVNSGMQNAHKCPSCRQSLAGALAVPQNRPPRNPYAAPTGPADESTASVSMLPGPRQRRQAVLEDMARATWEAREYRARQESDQRDFVAPLQTHVPTTVRRGGAVAEPSAPSNPPERTTPNDYRQLAQDLINRTMARNQQQLARFDAEAAARTANAQATGLQEASALVARIAEERTAIVQRQQEQTAYMRERVVREVQGFARSRAGRQI</sequence>
<evidence type="ECO:0000256" key="5">
    <source>
        <dbReference type="SAM" id="MobiDB-lite"/>
    </source>
</evidence>
<dbReference type="GO" id="GO:0008270">
    <property type="term" value="F:zinc ion binding"/>
    <property type="evidence" value="ECO:0007669"/>
    <property type="project" value="UniProtKB-KW"/>
</dbReference>
<evidence type="ECO:0000313" key="7">
    <source>
        <dbReference type="EMBL" id="KAF2832483.1"/>
    </source>
</evidence>
<proteinExistence type="predicted"/>
<keyword evidence="8" id="KW-1185">Reference proteome</keyword>
<keyword evidence="1" id="KW-0479">Metal-binding</keyword>
<dbReference type="GO" id="GO:0061630">
    <property type="term" value="F:ubiquitin protein ligase activity"/>
    <property type="evidence" value="ECO:0007669"/>
    <property type="project" value="TreeGrafter"/>
</dbReference>
<dbReference type="EMBL" id="MU006217">
    <property type="protein sequence ID" value="KAF2832483.1"/>
    <property type="molecule type" value="Genomic_DNA"/>
</dbReference>
<evidence type="ECO:0000256" key="3">
    <source>
        <dbReference type="ARBA" id="ARBA00022833"/>
    </source>
</evidence>
<keyword evidence="2 4" id="KW-0863">Zinc-finger</keyword>
<dbReference type="PANTHER" id="PTHR45969:SF69">
    <property type="entry name" value="FINGER DOMAIN PROTEIN, PUTATIVE (AFU_ORTHOLOGUE AFUA_3G12190)-RELATED"/>
    <property type="match status" value="1"/>
</dbReference>
<protein>
    <recommendedName>
        <fullName evidence="6">RING-type domain-containing protein</fullName>
    </recommendedName>
</protein>
<evidence type="ECO:0000256" key="1">
    <source>
        <dbReference type="ARBA" id="ARBA00022723"/>
    </source>
</evidence>
<dbReference type="SUPFAM" id="SSF57850">
    <property type="entry name" value="RING/U-box"/>
    <property type="match status" value="1"/>
</dbReference>
<reference evidence="7" key="1">
    <citation type="journal article" date="2020" name="Stud. Mycol.">
        <title>101 Dothideomycetes genomes: a test case for predicting lifestyles and emergence of pathogens.</title>
        <authorList>
            <person name="Haridas S."/>
            <person name="Albert R."/>
            <person name="Binder M."/>
            <person name="Bloem J."/>
            <person name="Labutti K."/>
            <person name="Salamov A."/>
            <person name="Andreopoulos B."/>
            <person name="Baker S."/>
            <person name="Barry K."/>
            <person name="Bills G."/>
            <person name="Bluhm B."/>
            <person name="Cannon C."/>
            <person name="Castanera R."/>
            <person name="Culley D."/>
            <person name="Daum C."/>
            <person name="Ezra D."/>
            <person name="Gonzalez J."/>
            <person name="Henrissat B."/>
            <person name="Kuo A."/>
            <person name="Liang C."/>
            <person name="Lipzen A."/>
            <person name="Lutzoni F."/>
            <person name="Magnuson J."/>
            <person name="Mondo S."/>
            <person name="Nolan M."/>
            <person name="Ohm R."/>
            <person name="Pangilinan J."/>
            <person name="Park H.-J."/>
            <person name="Ramirez L."/>
            <person name="Alfaro M."/>
            <person name="Sun H."/>
            <person name="Tritt A."/>
            <person name="Yoshinaga Y."/>
            <person name="Zwiers L.-H."/>
            <person name="Turgeon B."/>
            <person name="Goodwin S."/>
            <person name="Spatafora J."/>
            <person name="Crous P."/>
            <person name="Grigoriev I."/>
        </authorList>
    </citation>
    <scope>NUCLEOTIDE SEQUENCE</scope>
    <source>
        <strain evidence="7">CBS 113818</strain>
    </source>
</reference>
<dbReference type="PROSITE" id="PS50089">
    <property type="entry name" value="ZF_RING_2"/>
    <property type="match status" value="1"/>
</dbReference>
<dbReference type="InterPro" id="IPR001841">
    <property type="entry name" value="Znf_RING"/>
</dbReference>
<evidence type="ECO:0000313" key="8">
    <source>
        <dbReference type="Proteomes" id="UP000799424"/>
    </source>
</evidence>
<dbReference type="AlphaFoldDB" id="A0A6A7AH59"/>
<evidence type="ECO:0000256" key="4">
    <source>
        <dbReference type="PROSITE-ProRule" id="PRU00175"/>
    </source>
</evidence>
<dbReference type="Pfam" id="PF13639">
    <property type="entry name" value="zf-RING_2"/>
    <property type="match status" value="1"/>
</dbReference>
<evidence type="ECO:0000259" key="6">
    <source>
        <dbReference type="PROSITE" id="PS50089"/>
    </source>
</evidence>
<dbReference type="UniPathway" id="UPA00143"/>
<feature type="compositionally biased region" description="Polar residues" evidence="5">
    <location>
        <begin position="116"/>
        <end position="141"/>
    </location>
</feature>
<evidence type="ECO:0000256" key="2">
    <source>
        <dbReference type="ARBA" id="ARBA00022771"/>
    </source>
</evidence>
<dbReference type="GO" id="GO:0016567">
    <property type="term" value="P:protein ubiquitination"/>
    <property type="evidence" value="ECO:0007669"/>
    <property type="project" value="UniProtKB-UniPathway"/>
</dbReference>
<feature type="region of interest" description="Disordered" evidence="5">
    <location>
        <begin position="500"/>
        <end position="530"/>
    </location>
</feature>
<organism evidence="7 8">
    <name type="scientific">Ophiobolus disseminans</name>
    <dbReference type="NCBI Taxonomy" id="1469910"/>
    <lineage>
        <taxon>Eukaryota</taxon>
        <taxon>Fungi</taxon>
        <taxon>Dikarya</taxon>
        <taxon>Ascomycota</taxon>
        <taxon>Pezizomycotina</taxon>
        <taxon>Dothideomycetes</taxon>
        <taxon>Pleosporomycetidae</taxon>
        <taxon>Pleosporales</taxon>
        <taxon>Pleosporineae</taxon>
        <taxon>Phaeosphaeriaceae</taxon>
        <taxon>Ophiobolus</taxon>
    </lineage>
</organism>
<dbReference type="Proteomes" id="UP000799424">
    <property type="component" value="Unassembled WGS sequence"/>
</dbReference>
<feature type="region of interest" description="Disordered" evidence="5">
    <location>
        <begin position="1"/>
        <end position="67"/>
    </location>
</feature>
<dbReference type="OrthoDB" id="3801154at2759"/>
<feature type="compositionally biased region" description="Polar residues" evidence="5">
    <location>
        <begin position="52"/>
        <end position="62"/>
    </location>
</feature>
<feature type="domain" description="RING-type" evidence="6">
    <location>
        <begin position="442"/>
        <end position="491"/>
    </location>
</feature>
<keyword evidence="3" id="KW-0862">Zinc</keyword>
<dbReference type="Gene3D" id="3.30.40.10">
    <property type="entry name" value="Zinc/RING finger domain, C3HC4 (zinc finger)"/>
    <property type="match status" value="1"/>
</dbReference>